<keyword evidence="5" id="KW-1185">Reference proteome</keyword>
<accession>A0ABY3WEL2</accession>
<feature type="domain" description="General stress protein 17M-like" evidence="3">
    <location>
        <begin position="20"/>
        <end position="105"/>
    </location>
</feature>
<dbReference type="EMBL" id="CP093326">
    <property type="protein sequence ID" value="UNK47003.1"/>
    <property type="molecule type" value="Genomic_DNA"/>
</dbReference>
<feature type="compositionally biased region" description="Low complexity" evidence="1">
    <location>
        <begin position="256"/>
        <end position="285"/>
    </location>
</feature>
<keyword evidence="2" id="KW-1133">Transmembrane helix</keyword>
<gene>
    <name evidence="4" type="ORF">MNQ99_06530</name>
</gene>
<proteinExistence type="predicted"/>
<name>A0ABY3WEL2_9MICC</name>
<dbReference type="Proteomes" id="UP000829069">
    <property type="component" value="Chromosome"/>
</dbReference>
<keyword evidence="2" id="KW-0472">Membrane</keyword>
<protein>
    <submittedName>
        <fullName evidence="4">ECF transporter S component</fullName>
    </submittedName>
</protein>
<evidence type="ECO:0000313" key="5">
    <source>
        <dbReference type="Proteomes" id="UP000829069"/>
    </source>
</evidence>
<evidence type="ECO:0000256" key="1">
    <source>
        <dbReference type="SAM" id="MobiDB-lite"/>
    </source>
</evidence>
<feature type="compositionally biased region" description="Low complexity" evidence="1">
    <location>
        <begin position="185"/>
        <end position="197"/>
    </location>
</feature>
<feature type="transmembrane region" description="Helical" evidence="2">
    <location>
        <begin position="70"/>
        <end position="92"/>
    </location>
</feature>
<dbReference type="Pfam" id="PF11181">
    <property type="entry name" value="YflT"/>
    <property type="match status" value="1"/>
</dbReference>
<feature type="region of interest" description="Disordered" evidence="1">
    <location>
        <begin position="175"/>
        <end position="317"/>
    </location>
</feature>
<feature type="transmembrane region" description="Helical" evidence="2">
    <location>
        <begin position="98"/>
        <end position="122"/>
    </location>
</feature>
<dbReference type="InterPro" id="IPR025889">
    <property type="entry name" value="GSP17M-like_dom"/>
</dbReference>
<keyword evidence="2" id="KW-0812">Transmembrane</keyword>
<dbReference type="RefSeq" id="WP_241914857.1">
    <property type="nucleotide sequence ID" value="NZ_CP093326.1"/>
</dbReference>
<evidence type="ECO:0000256" key="2">
    <source>
        <dbReference type="SAM" id="Phobius"/>
    </source>
</evidence>
<sequence>MSMLGRTDSRDLNRALPQGELIGNYRSYLDAQKVVDYLADQEFPVQHVSIVGNDLKTVERVTGKLSYPRVALSGAATGAWFGLFVGLLLMLFGGGETYVLLISSMAMGAAFWMLFGIISYALQRGKRDFTSTNQVIATSYDVVVATEVAQEARRLAAQLPMAGTAHAGAPVNQAQAPLGQQPSAGYGQQPPFGQQPQAPERPAQWGDDPYGQGNAPAQQPQPGPAEPNGRPVQGQPVRGRYPDLPDGRPQYGIRVAPEPQAAAPQQAGPGQQAAPTQQAGPAEPEGSGQQSGMPQTDGNTEDPERNAGSSGEGRSGT</sequence>
<organism evidence="4 5">
    <name type="scientific">Arthrobacter sulfonylureivorans</name>
    <dbReference type="NCBI Taxonomy" id="2486855"/>
    <lineage>
        <taxon>Bacteria</taxon>
        <taxon>Bacillati</taxon>
        <taxon>Actinomycetota</taxon>
        <taxon>Actinomycetes</taxon>
        <taxon>Micrococcales</taxon>
        <taxon>Micrococcaceae</taxon>
        <taxon>Arthrobacter</taxon>
    </lineage>
</organism>
<evidence type="ECO:0000259" key="3">
    <source>
        <dbReference type="Pfam" id="PF11181"/>
    </source>
</evidence>
<reference evidence="4 5" key="1">
    <citation type="submission" date="2022-03" db="EMBL/GenBank/DDBJ databases">
        <title>Isotopic signatures of nitrous oxide derived from detoxification processes.</title>
        <authorList>
            <person name="Behrendt U."/>
            <person name="Buchen C."/>
            <person name="Well R."/>
            <person name="Ulrich A."/>
            <person name="Rohe L."/>
            <person name="Kolb S."/>
            <person name="Schloter M."/>
            <person name="Horn M.A."/>
            <person name="Augustin J."/>
        </authorList>
    </citation>
    <scope>NUCLEOTIDE SEQUENCE [LARGE SCALE GENOMIC DNA]</scope>
    <source>
        <strain evidence="4 5">S4-C24</strain>
    </source>
</reference>
<evidence type="ECO:0000313" key="4">
    <source>
        <dbReference type="EMBL" id="UNK47003.1"/>
    </source>
</evidence>
<feature type="compositionally biased region" description="Polar residues" evidence="1">
    <location>
        <begin position="287"/>
        <end position="298"/>
    </location>
</feature>